<gene>
    <name evidence="1" type="ORF">O6H91_07G122500</name>
</gene>
<dbReference type="Proteomes" id="UP001162992">
    <property type="component" value="Chromosome 7"/>
</dbReference>
<dbReference type="EMBL" id="CM055098">
    <property type="protein sequence ID" value="KAJ7550868.1"/>
    <property type="molecule type" value="Genomic_DNA"/>
</dbReference>
<evidence type="ECO:0000313" key="2">
    <source>
        <dbReference type="Proteomes" id="UP001162992"/>
    </source>
</evidence>
<evidence type="ECO:0000313" key="1">
    <source>
        <dbReference type="EMBL" id="KAJ7550868.1"/>
    </source>
</evidence>
<proteinExistence type="predicted"/>
<accession>A0ACC2D9N1</accession>
<reference evidence="2" key="1">
    <citation type="journal article" date="2024" name="Proc. Natl. Acad. Sci. U.S.A.">
        <title>Extraordinary preservation of gene collinearity over three hundred million years revealed in homosporous lycophytes.</title>
        <authorList>
            <person name="Li C."/>
            <person name="Wickell D."/>
            <person name="Kuo L.Y."/>
            <person name="Chen X."/>
            <person name="Nie B."/>
            <person name="Liao X."/>
            <person name="Peng D."/>
            <person name="Ji J."/>
            <person name="Jenkins J."/>
            <person name="Williams M."/>
            <person name="Shu S."/>
            <person name="Plott C."/>
            <person name="Barry K."/>
            <person name="Rajasekar S."/>
            <person name="Grimwood J."/>
            <person name="Han X."/>
            <person name="Sun S."/>
            <person name="Hou Z."/>
            <person name="He W."/>
            <person name="Dai G."/>
            <person name="Sun C."/>
            <person name="Schmutz J."/>
            <person name="Leebens-Mack J.H."/>
            <person name="Li F.W."/>
            <person name="Wang L."/>
        </authorList>
    </citation>
    <scope>NUCLEOTIDE SEQUENCE [LARGE SCALE GENOMIC DNA]</scope>
    <source>
        <strain evidence="2">cv. PW_Plant_1</strain>
    </source>
</reference>
<organism evidence="1 2">
    <name type="scientific">Diphasiastrum complanatum</name>
    <name type="common">Issler's clubmoss</name>
    <name type="synonym">Lycopodium complanatum</name>
    <dbReference type="NCBI Taxonomy" id="34168"/>
    <lineage>
        <taxon>Eukaryota</taxon>
        <taxon>Viridiplantae</taxon>
        <taxon>Streptophyta</taxon>
        <taxon>Embryophyta</taxon>
        <taxon>Tracheophyta</taxon>
        <taxon>Lycopodiopsida</taxon>
        <taxon>Lycopodiales</taxon>
        <taxon>Lycopodiaceae</taxon>
        <taxon>Lycopodioideae</taxon>
        <taxon>Diphasiastrum</taxon>
    </lineage>
</organism>
<comment type="caution">
    <text evidence="1">The sequence shown here is derived from an EMBL/GenBank/DDBJ whole genome shotgun (WGS) entry which is preliminary data.</text>
</comment>
<sequence length="391" mass="43039">MASSSSSSSCRVLASQAFRQSRLHFYYFSSVAGFTATSFRPRFLLASSLFSESFRCRHGVSSVSSDPGPLPFPGTYYSKPSAVHEKAGVYARPIASGFGKYSRRGISTEVRPDEGASSGESASSEGTPYDGSTSHDAQGAEQPSQENSKSAEGPYEEKLDEKKQVLRAALAHVPKLGWTEAAMLAGARDTGLSPSIVGAFPRKEAELVEYFMDDSMEKLTEEAENHKEELSNMILTARIAWLVRSRLQMQIPYISKWAQALSIQFSAVRMVAELSLRNLLQANPLNLPTTLKQRALLMDEIWHAAGDRSSDMDWITKRAILGGVYTATELYMLTDYSPEYQETWSFLDRRIKDAIDCRKTAQEASHLAVAIGAGLGNTINSFLRRQSPSGI</sequence>
<protein>
    <submittedName>
        <fullName evidence="1">Uncharacterized protein</fullName>
    </submittedName>
</protein>
<keyword evidence="2" id="KW-1185">Reference proteome</keyword>
<name>A0ACC2D9N1_DIPCM</name>